<dbReference type="Gene3D" id="3.60.130.10">
    <property type="entry name" value="Clavaminate synthase-like"/>
    <property type="match status" value="1"/>
</dbReference>
<dbReference type="PANTHER" id="PTHR30468:SF1">
    <property type="entry name" value="ALPHA-KETOGLUTARATE-DEPENDENT SULFONATE DIOXYGENASE"/>
    <property type="match status" value="1"/>
</dbReference>
<evidence type="ECO:0000256" key="4">
    <source>
        <dbReference type="ARBA" id="ARBA00023002"/>
    </source>
</evidence>
<sequence length="295" mass="33325">MHFNIRRLNPAIGAEITNCDLREPLSADTASAIYQAWLDSNGLLVVRDQHLEPQHQVAFASIFGELSGPERKVGGAWSEMRNTHALPEFPQITRMSNKKDEQGRPLGRVDAGTFWHTDLATRQIPGKASCLYAIEIPPYGGDTMFASMIAAYDALSPLFQERLEGLEAVHTLAKVYGNQMTGGMMGEENEVKHNSAIHPVIRQHPDTGRKSIFVDRGFTTQIEGLNKAESDALLEFLFEHSTQPQFIYRHQWRTNDLLIWDNRCTIHYAVSDYKGIGWRYMHRCTIRGNADIPTT</sequence>
<dbReference type="GO" id="GO:0006790">
    <property type="term" value="P:sulfur compound metabolic process"/>
    <property type="evidence" value="ECO:0007669"/>
    <property type="project" value="TreeGrafter"/>
</dbReference>
<dbReference type="EMBL" id="NJIH01000007">
    <property type="protein sequence ID" value="OWT58977.1"/>
    <property type="molecule type" value="Genomic_DNA"/>
</dbReference>
<accession>A0A225MCJ7</accession>
<keyword evidence="3 7" id="KW-0223">Dioxygenase</keyword>
<evidence type="ECO:0000256" key="5">
    <source>
        <dbReference type="ARBA" id="ARBA00023004"/>
    </source>
</evidence>
<comment type="similarity">
    <text evidence="1">Belongs to the TfdA dioxygenase family.</text>
</comment>
<organism evidence="7 8">
    <name type="scientific">Candidimonas nitroreducens</name>
    <dbReference type="NCBI Taxonomy" id="683354"/>
    <lineage>
        <taxon>Bacteria</taxon>
        <taxon>Pseudomonadati</taxon>
        <taxon>Pseudomonadota</taxon>
        <taxon>Betaproteobacteria</taxon>
        <taxon>Burkholderiales</taxon>
        <taxon>Alcaligenaceae</taxon>
        <taxon>Candidimonas</taxon>
    </lineage>
</organism>
<gene>
    <name evidence="7" type="ORF">CEY11_12310</name>
</gene>
<dbReference type="GO" id="GO:0005737">
    <property type="term" value="C:cytoplasm"/>
    <property type="evidence" value="ECO:0007669"/>
    <property type="project" value="TreeGrafter"/>
</dbReference>
<reference evidence="8" key="1">
    <citation type="submission" date="2017-06" db="EMBL/GenBank/DDBJ databases">
        <title>Herbaspirillum phytohormonus sp. nov., isolated from the root nodule of Robinia pseudoacacia in lead-zinc mine.</title>
        <authorList>
            <person name="Fan M."/>
            <person name="Lin Y."/>
        </authorList>
    </citation>
    <scope>NUCLEOTIDE SEQUENCE [LARGE SCALE GENOMIC DNA]</scope>
    <source>
        <strain evidence="8">SC-089</strain>
    </source>
</reference>
<keyword evidence="2" id="KW-0479">Metal-binding</keyword>
<protein>
    <submittedName>
        <fullName evidence="7">Taurine dioxygenase</fullName>
    </submittedName>
</protein>
<dbReference type="GO" id="GO:0000908">
    <property type="term" value="F:taurine dioxygenase activity"/>
    <property type="evidence" value="ECO:0007669"/>
    <property type="project" value="TreeGrafter"/>
</dbReference>
<dbReference type="InterPro" id="IPR042098">
    <property type="entry name" value="TauD-like_sf"/>
</dbReference>
<keyword evidence="5" id="KW-0408">Iron</keyword>
<dbReference type="AlphaFoldDB" id="A0A225MCJ7"/>
<evidence type="ECO:0000313" key="7">
    <source>
        <dbReference type="EMBL" id="OWT58977.1"/>
    </source>
</evidence>
<evidence type="ECO:0000256" key="1">
    <source>
        <dbReference type="ARBA" id="ARBA00005896"/>
    </source>
</evidence>
<name>A0A225MCJ7_9BURK</name>
<dbReference type="GO" id="GO:0046872">
    <property type="term" value="F:metal ion binding"/>
    <property type="evidence" value="ECO:0007669"/>
    <property type="project" value="UniProtKB-KW"/>
</dbReference>
<dbReference type="RefSeq" id="WP_088603708.1">
    <property type="nucleotide sequence ID" value="NZ_NJIH01000007.1"/>
</dbReference>
<evidence type="ECO:0000259" key="6">
    <source>
        <dbReference type="Pfam" id="PF02668"/>
    </source>
</evidence>
<dbReference type="OrthoDB" id="8893262at2"/>
<dbReference type="PANTHER" id="PTHR30468">
    <property type="entry name" value="ALPHA-KETOGLUTARATE-DEPENDENT SULFONATE DIOXYGENASE"/>
    <property type="match status" value="1"/>
</dbReference>
<dbReference type="Proteomes" id="UP000214603">
    <property type="component" value="Unassembled WGS sequence"/>
</dbReference>
<dbReference type="InterPro" id="IPR003819">
    <property type="entry name" value="TauD/TfdA-like"/>
</dbReference>
<evidence type="ECO:0000313" key="8">
    <source>
        <dbReference type="Proteomes" id="UP000214603"/>
    </source>
</evidence>
<feature type="domain" description="TauD/TfdA-like" evidence="6">
    <location>
        <begin position="5"/>
        <end position="285"/>
    </location>
</feature>
<proteinExistence type="inferred from homology"/>
<keyword evidence="4" id="KW-0560">Oxidoreductase</keyword>
<evidence type="ECO:0000256" key="2">
    <source>
        <dbReference type="ARBA" id="ARBA00022723"/>
    </source>
</evidence>
<dbReference type="InterPro" id="IPR051323">
    <property type="entry name" value="AtsK-like"/>
</dbReference>
<dbReference type="Pfam" id="PF02668">
    <property type="entry name" value="TauD"/>
    <property type="match status" value="1"/>
</dbReference>
<keyword evidence="8" id="KW-1185">Reference proteome</keyword>
<evidence type="ECO:0000256" key="3">
    <source>
        <dbReference type="ARBA" id="ARBA00022964"/>
    </source>
</evidence>
<comment type="caution">
    <text evidence="7">The sequence shown here is derived from an EMBL/GenBank/DDBJ whole genome shotgun (WGS) entry which is preliminary data.</text>
</comment>
<dbReference type="SUPFAM" id="SSF51197">
    <property type="entry name" value="Clavaminate synthase-like"/>
    <property type="match status" value="1"/>
</dbReference>